<dbReference type="InterPro" id="IPR016645">
    <property type="entry name" value="UCP016134"/>
</dbReference>
<protein>
    <submittedName>
        <fullName evidence="2">ASCH domain-containing protein</fullName>
    </submittedName>
</protein>
<accession>A0A9D1AIZ5</accession>
<proteinExistence type="predicted"/>
<gene>
    <name evidence="2" type="ORF">IAB90_06505</name>
</gene>
<dbReference type="EMBL" id="DVHB01000113">
    <property type="protein sequence ID" value="HIR40014.1"/>
    <property type="molecule type" value="Genomic_DNA"/>
</dbReference>
<dbReference type="Gene3D" id="2.30.130.30">
    <property type="entry name" value="Hypothetical protein"/>
    <property type="match status" value="1"/>
</dbReference>
<dbReference type="Pfam" id="PF04266">
    <property type="entry name" value="ASCH"/>
    <property type="match status" value="1"/>
</dbReference>
<dbReference type="CDD" id="cd06555">
    <property type="entry name" value="ASCH_PF0470_like"/>
    <property type="match status" value="1"/>
</dbReference>
<evidence type="ECO:0000313" key="2">
    <source>
        <dbReference type="EMBL" id="HIR40014.1"/>
    </source>
</evidence>
<dbReference type="InterPro" id="IPR015947">
    <property type="entry name" value="PUA-like_sf"/>
</dbReference>
<dbReference type="AlphaFoldDB" id="A0A9D1AIZ5"/>
<organism evidence="2 3">
    <name type="scientific">Candidatus Coproplasma stercoripullorum</name>
    <dbReference type="NCBI Taxonomy" id="2840751"/>
    <lineage>
        <taxon>Bacteria</taxon>
        <taxon>Bacillati</taxon>
        <taxon>Bacillota</taxon>
        <taxon>Clostridia</taxon>
        <taxon>Eubacteriales</taxon>
        <taxon>Candidatus Coproplasma</taxon>
    </lineage>
</organism>
<dbReference type="SMART" id="SM01022">
    <property type="entry name" value="ASCH"/>
    <property type="match status" value="1"/>
</dbReference>
<evidence type="ECO:0000259" key="1">
    <source>
        <dbReference type="SMART" id="SM01022"/>
    </source>
</evidence>
<dbReference type="Proteomes" id="UP000824179">
    <property type="component" value="Unassembled WGS sequence"/>
</dbReference>
<dbReference type="PIRSF" id="PIRSF016134">
    <property type="entry name" value="UCP016134"/>
    <property type="match status" value="1"/>
</dbReference>
<reference evidence="2" key="1">
    <citation type="submission" date="2020-10" db="EMBL/GenBank/DDBJ databases">
        <authorList>
            <person name="Gilroy R."/>
        </authorList>
    </citation>
    <scope>NUCLEOTIDE SEQUENCE</scope>
    <source>
        <strain evidence="2">ChiW25-3613</strain>
    </source>
</reference>
<sequence>MYREFEMLLAEKPFNMIAAGQKTVEVRLYDEKRRKLNVGDTIKFFCREDESRFLIAKVTFLRRFATFEELYCSELATAAGMGKMTATEAAESMYEYYSREQEAHFGVLAIGLKVDTNSLCRKLRQDYSTI</sequence>
<dbReference type="InterPro" id="IPR007374">
    <property type="entry name" value="ASCH_domain"/>
</dbReference>
<feature type="domain" description="ASCH" evidence="1">
    <location>
        <begin position="7"/>
        <end position="116"/>
    </location>
</feature>
<comment type="caution">
    <text evidence="2">The sequence shown here is derived from an EMBL/GenBank/DDBJ whole genome shotgun (WGS) entry which is preliminary data.</text>
</comment>
<name>A0A9D1AIZ5_9FIRM</name>
<dbReference type="SUPFAM" id="SSF88697">
    <property type="entry name" value="PUA domain-like"/>
    <property type="match status" value="1"/>
</dbReference>
<evidence type="ECO:0000313" key="3">
    <source>
        <dbReference type="Proteomes" id="UP000824179"/>
    </source>
</evidence>
<reference evidence="2" key="2">
    <citation type="journal article" date="2021" name="PeerJ">
        <title>Extensive microbial diversity within the chicken gut microbiome revealed by metagenomics and culture.</title>
        <authorList>
            <person name="Gilroy R."/>
            <person name="Ravi A."/>
            <person name="Getino M."/>
            <person name="Pursley I."/>
            <person name="Horton D.L."/>
            <person name="Alikhan N.F."/>
            <person name="Baker D."/>
            <person name="Gharbi K."/>
            <person name="Hall N."/>
            <person name="Watson M."/>
            <person name="Adriaenssens E.M."/>
            <person name="Foster-Nyarko E."/>
            <person name="Jarju S."/>
            <person name="Secka A."/>
            <person name="Antonio M."/>
            <person name="Oren A."/>
            <person name="Chaudhuri R.R."/>
            <person name="La Ragione R."/>
            <person name="Hildebrand F."/>
            <person name="Pallen M.J."/>
        </authorList>
    </citation>
    <scope>NUCLEOTIDE SEQUENCE</scope>
    <source>
        <strain evidence="2">ChiW25-3613</strain>
    </source>
</reference>